<keyword evidence="4" id="KW-0479">Metal-binding</keyword>
<evidence type="ECO:0000256" key="6">
    <source>
        <dbReference type="ARBA" id="ARBA00023002"/>
    </source>
</evidence>
<comment type="caution">
    <text evidence="11">The sequence shown here is derived from an EMBL/GenBank/DDBJ whole genome shotgun (WGS) entry which is preliminary data.</text>
</comment>
<evidence type="ECO:0000256" key="4">
    <source>
        <dbReference type="ARBA" id="ARBA00022723"/>
    </source>
</evidence>
<dbReference type="Proteomes" id="UP000230638">
    <property type="component" value="Unassembled WGS sequence"/>
</dbReference>
<evidence type="ECO:0000256" key="9">
    <source>
        <dbReference type="SAM" id="Phobius"/>
    </source>
</evidence>
<dbReference type="SUPFAM" id="SSF52343">
    <property type="entry name" value="Ferredoxin reductase-like, C-terminal NADP-linked domain"/>
    <property type="match status" value="1"/>
</dbReference>
<dbReference type="GO" id="GO:0016491">
    <property type="term" value="F:oxidoreductase activity"/>
    <property type="evidence" value="ECO:0007669"/>
    <property type="project" value="UniProtKB-KW"/>
</dbReference>
<dbReference type="InterPro" id="IPR001709">
    <property type="entry name" value="Flavoprot_Pyr_Nucl_cyt_Rdtase"/>
</dbReference>
<dbReference type="PROSITE" id="PS51384">
    <property type="entry name" value="FAD_FR"/>
    <property type="match status" value="1"/>
</dbReference>
<evidence type="ECO:0000313" key="11">
    <source>
        <dbReference type="EMBL" id="PIP73823.1"/>
    </source>
</evidence>
<keyword evidence="9" id="KW-0812">Transmembrane</keyword>
<evidence type="ECO:0000256" key="3">
    <source>
        <dbReference type="ARBA" id="ARBA00022714"/>
    </source>
</evidence>
<dbReference type="InterPro" id="IPR017927">
    <property type="entry name" value="FAD-bd_FR_type"/>
</dbReference>
<evidence type="ECO:0000313" key="12">
    <source>
        <dbReference type="Proteomes" id="UP000230638"/>
    </source>
</evidence>
<accession>A0A2H0CV68</accession>
<gene>
    <name evidence="11" type="ORF">COW88_00720</name>
</gene>
<reference evidence="11 12" key="1">
    <citation type="submission" date="2017-09" db="EMBL/GenBank/DDBJ databases">
        <title>Depth-based differentiation of microbial function through sediment-hosted aquifers and enrichment of novel symbionts in the deep terrestrial subsurface.</title>
        <authorList>
            <person name="Probst A.J."/>
            <person name="Ladd B."/>
            <person name="Jarett J.K."/>
            <person name="Geller-Mcgrath D.E."/>
            <person name="Sieber C.M."/>
            <person name="Emerson J.B."/>
            <person name="Anantharaman K."/>
            <person name="Thomas B.C."/>
            <person name="Malmstrom R."/>
            <person name="Stieglmeier M."/>
            <person name="Klingl A."/>
            <person name="Woyke T."/>
            <person name="Ryan C.M."/>
            <person name="Banfield J.F."/>
        </authorList>
    </citation>
    <scope>NUCLEOTIDE SEQUENCE [LARGE SCALE GENOMIC DNA]</scope>
    <source>
        <strain evidence="11">CG22_combo_CG10-13_8_21_14_all_47_15</strain>
    </source>
</reference>
<dbReference type="SUPFAM" id="SSF63380">
    <property type="entry name" value="Riboflavin synthase domain-like"/>
    <property type="match status" value="1"/>
</dbReference>
<evidence type="ECO:0000256" key="8">
    <source>
        <dbReference type="ARBA" id="ARBA00023014"/>
    </source>
</evidence>
<keyword evidence="7" id="KW-0408">Iron</keyword>
<feature type="transmembrane region" description="Helical" evidence="9">
    <location>
        <begin position="192"/>
        <end position="216"/>
    </location>
</feature>
<proteinExistence type="predicted"/>
<sequence>MRTLSDFLNSVTMYRLMIYFLAALTALGAVFGALGVVSYAPTEILGHAVLFVFFCVLINTALAHVWRIAPNKESPVITGLILSLILEPVFSLVGTALIFVISLIAIASKYVLTVRKSHVLNPAAFGALASSFVFGHTASWWVGIGVFLPAILIGGFLVLMKMRRFRMVGVFLFVLTALFFIDSVFFSGAGVLVALSFVGALAWSPFILFFASVMLIEPLTSPGTEKNTLLYAGFVAAIFFILQKFGGGISYLIELSLLSGNIFAKVIEPGFRQLLTLAEKEKITEDIYSFLFVTDRSFAFLPGQYLIYTLPHKHPDNRGERRYFTIASSPAEQKILLTTKIIDKSSSFKHVLRAMWPGGTIAASHVGGDFILPHTLSDKLVFIAGGIGITPFRSMVRHLLDKGESRDIILLYGARTDGDIIFKDVFAEAGIKVGLKTIFVLSEETRENANYRHGMIDAARIEAEVPDFRERIFYVSGPEPMVRSVQKMLSDIGVPMRRIRRDYFPGYEERPQKNRA</sequence>
<evidence type="ECO:0000256" key="5">
    <source>
        <dbReference type="ARBA" id="ARBA00022827"/>
    </source>
</evidence>
<dbReference type="PANTHER" id="PTHR47354:SF6">
    <property type="entry name" value="NADH OXIDOREDUCTASE HCR"/>
    <property type="match status" value="1"/>
</dbReference>
<feature type="transmembrane region" description="Helical" evidence="9">
    <location>
        <begin position="49"/>
        <end position="69"/>
    </location>
</feature>
<dbReference type="AlphaFoldDB" id="A0A2H0CV68"/>
<dbReference type="InterPro" id="IPR001433">
    <property type="entry name" value="OxRdtase_FAD/NAD-bd"/>
</dbReference>
<evidence type="ECO:0000256" key="2">
    <source>
        <dbReference type="ARBA" id="ARBA00022630"/>
    </source>
</evidence>
<dbReference type="CDD" id="cd00322">
    <property type="entry name" value="FNR_like"/>
    <property type="match status" value="1"/>
</dbReference>
<keyword evidence="9" id="KW-1133">Transmembrane helix</keyword>
<feature type="transmembrane region" description="Helical" evidence="9">
    <location>
        <begin position="167"/>
        <end position="186"/>
    </location>
</feature>
<dbReference type="InterPro" id="IPR050415">
    <property type="entry name" value="MRET"/>
</dbReference>
<dbReference type="GO" id="GO:0046872">
    <property type="term" value="F:metal ion binding"/>
    <property type="evidence" value="ECO:0007669"/>
    <property type="project" value="UniProtKB-KW"/>
</dbReference>
<feature type="transmembrane region" description="Helical" evidence="9">
    <location>
        <begin position="16"/>
        <end position="37"/>
    </location>
</feature>
<keyword evidence="2" id="KW-0285">Flavoprotein</keyword>
<feature type="transmembrane region" description="Helical" evidence="9">
    <location>
        <begin position="140"/>
        <end position="160"/>
    </location>
</feature>
<organism evidence="11 12">
    <name type="scientific">Candidatus Lloydbacteria bacterium CG22_combo_CG10-13_8_21_14_all_47_15</name>
    <dbReference type="NCBI Taxonomy" id="1974635"/>
    <lineage>
        <taxon>Bacteria</taxon>
        <taxon>Candidatus Lloydiibacteriota</taxon>
    </lineage>
</organism>
<dbReference type="Gene3D" id="3.40.50.80">
    <property type="entry name" value="Nucleotide-binding domain of ferredoxin-NADP reductase (FNR) module"/>
    <property type="match status" value="1"/>
</dbReference>
<keyword evidence="8" id="KW-0411">Iron-sulfur</keyword>
<feature type="transmembrane region" description="Helical" evidence="9">
    <location>
        <begin position="81"/>
        <end position="106"/>
    </location>
</feature>
<evidence type="ECO:0000259" key="10">
    <source>
        <dbReference type="PROSITE" id="PS51384"/>
    </source>
</evidence>
<name>A0A2H0CV68_9BACT</name>
<feature type="domain" description="FAD-binding FR-type" evidence="10">
    <location>
        <begin position="270"/>
        <end position="373"/>
    </location>
</feature>
<evidence type="ECO:0000256" key="1">
    <source>
        <dbReference type="ARBA" id="ARBA00001974"/>
    </source>
</evidence>
<dbReference type="Gene3D" id="2.40.30.10">
    <property type="entry name" value="Translation factors"/>
    <property type="match status" value="1"/>
</dbReference>
<keyword evidence="9" id="KW-0472">Membrane</keyword>
<keyword evidence="6" id="KW-0560">Oxidoreductase</keyword>
<evidence type="ECO:0000256" key="7">
    <source>
        <dbReference type="ARBA" id="ARBA00023004"/>
    </source>
</evidence>
<dbReference type="InterPro" id="IPR039261">
    <property type="entry name" value="FNR_nucleotide-bd"/>
</dbReference>
<protein>
    <recommendedName>
        <fullName evidence="10">FAD-binding FR-type domain-containing protein</fullName>
    </recommendedName>
</protein>
<dbReference type="PANTHER" id="PTHR47354">
    <property type="entry name" value="NADH OXIDOREDUCTASE HCR"/>
    <property type="match status" value="1"/>
</dbReference>
<feature type="transmembrane region" description="Helical" evidence="9">
    <location>
        <begin position="228"/>
        <end position="253"/>
    </location>
</feature>
<dbReference type="Pfam" id="PF00175">
    <property type="entry name" value="NAD_binding_1"/>
    <property type="match status" value="1"/>
</dbReference>
<dbReference type="PRINTS" id="PR00410">
    <property type="entry name" value="PHEHYDRXLASE"/>
</dbReference>
<dbReference type="InterPro" id="IPR017938">
    <property type="entry name" value="Riboflavin_synthase-like_b-brl"/>
</dbReference>
<dbReference type="EMBL" id="PCTL01000005">
    <property type="protein sequence ID" value="PIP73823.1"/>
    <property type="molecule type" value="Genomic_DNA"/>
</dbReference>
<keyword evidence="5" id="KW-0274">FAD</keyword>
<dbReference type="PRINTS" id="PR00371">
    <property type="entry name" value="FPNCR"/>
</dbReference>
<comment type="cofactor">
    <cofactor evidence="1">
        <name>FAD</name>
        <dbReference type="ChEBI" id="CHEBI:57692"/>
    </cofactor>
</comment>
<dbReference type="GO" id="GO:0051537">
    <property type="term" value="F:2 iron, 2 sulfur cluster binding"/>
    <property type="evidence" value="ECO:0007669"/>
    <property type="project" value="UniProtKB-KW"/>
</dbReference>
<keyword evidence="3" id="KW-0001">2Fe-2S</keyword>